<dbReference type="Proteomes" id="UP000037891">
    <property type="component" value="Unassembled WGS sequence"/>
</dbReference>
<evidence type="ECO:0000313" key="2">
    <source>
        <dbReference type="Proteomes" id="UP000037891"/>
    </source>
</evidence>
<reference evidence="1 2" key="2">
    <citation type="submission" date="2015-10" db="EMBL/GenBank/DDBJ databases">
        <title>Comparative genomics and high-throughput reverse genetic screens identify a new phytobacterial MAMP and an Arabidopsis receptor required for immune elicitation.</title>
        <authorList>
            <person name="Mott G.A."/>
            <person name="Thakur S."/>
            <person name="Wang P.W."/>
            <person name="Desveaux D."/>
            <person name="Guttman D.S."/>
        </authorList>
    </citation>
    <scope>NUCLEOTIDE SEQUENCE [LARGE SCALE GENOMIC DNA]</scope>
    <source>
        <strain evidence="1 2">0788_9</strain>
    </source>
</reference>
<gene>
    <name evidence="1" type="ORF">ABJ99_2758</name>
</gene>
<name>A0A0N0GD64_PSESX</name>
<organism evidence="1 2">
    <name type="scientific">Pseudomonas syringae pv. cilantro</name>
    <dbReference type="NCBI Taxonomy" id="81035"/>
    <lineage>
        <taxon>Bacteria</taxon>
        <taxon>Pseudomonadati</taxon>
        <taxon>Pseudomonadota</taxon>
        <taxon>Gammaproteobacteria</taxon>
        <taxon>Pseudomonadales</taxon>
        <taxon>Pseudomonadaceae</taxon>
        <taxon>Pseudomonas</taxon>
        <taxon>Pseudomonas syringae</taxon>
    </lineage>
</organism>
<accession>A0A0N0GD64</accession>
<dbReference type="AlphaFoldDB" id="A0A0N0GD64"/>
<reference evidence="1 2" key="1">
    <citation type="submission" date="2015-07" db="EMBL/GenBank/DDBJ databases">
        <authorList>
            <person name="Noorani M."/>
        </authorList>
    </citation>
    <scope>NUCLEOTIDE SEQUENCE [LARGE SCALE GENOMIC DNA]</scope>
    <source>
        <strain evidence="1 2">0788_9</strain>
    </source>
</reference>
<evidence type="ECO:0000313" key="1">
    <source>
        <dbReference type="EMBL" id="KPC25661.1"/>
    </source>
</evidence>
<dbReference type="Pfam" id="PF11814">
    <property type="entry name" value="DUF3335"/>
    <property type="match status" value="1"/>
</dbReference>
<comment type="caution">
    <text evidence="1">The sequence shown here is derived from an EMBL/GenBank/DDBJ whole genome shotgun (WGS) entry which is preliminary data.</text>
</comment>
<dbReference type="EMBL" id="LGLN01000078">
    <property type="protein sequence ID" value="KPC25661.1"/>
    <property type="molecule type" value="Genomic_DNA"/>
</dbReference>
<sequence length="53" mass="5908">MSRAEELQIWREATTVFMTYGHADFNRMSCFGADKLRAAVIVFAGPVDDDAPV</sequence>
<dbReference type="PATRIC" id="fig|81035.3.peg.2947"/>
<dbReference type="InterPro" id="IPR021770">
    <property type="entry name" value="DUF3335"/>
</dbReference>
<proteinExistence type="predicted"/>
<protein>
    <submittedName>
        <fullName evidence="1">Uncharacterized protein</fullName>
    </submittedName>
</protein>